<evidence type="ECO:0000256" key="1">
    <source>
        <dbReference type="ARBA" id="ARBA00004651"/>
    </source>
</evidence>
<evidence type="ECO:0000313" key="10">
    <source>
        <dbReference type="Proteomes" id="UP000608420"/>
    </source>
</evidence>
<feature type="transmembrane region" description="Helical" evidence="7">
    <location>
        <begin position="16"/>
        <end position="40"/>
    </location>
</feature>
<feature type="domain" description="Major facilitator superfamily (MFS) profile" evidence="8">
    <location>
        <begin position="1"/>
        <end position="196"/>
    </location>
</feature>
<feature type="transmembrane region" description="Helical" evidence="7">
    <location>
        <begin position="52"/>
        <end position="72"/>
    </location>
</feature>
<feature type="transmembrane region" description="Helical" evidence="7">
    <location>
        <begin position="107"/>
        <end position="124"/>
    </location>
</feature>
<dbReference type="Gene3D" id="1.20.1250.20">
    <property type="entry name" value="MFS general substrate transporter like domains"/>
    <property type="match status" value="1"/>
</dbReference>
<dbReference type="SUPFAM" id="SSF103473">
    <property type="entry name" value="MFS general substrate transporter"/>
    <property type="match status" value="1"/>
</dbReference>
<feature type="transmembrane region" description="Helical" evidence="7">
    <location>
        <begin position="81"/>
        <end position="101"/>
    </location>
</feature>
<gene>
    <name evidence="9" type="ORF">GCM10010913_48340</name>
</gene>
<evidence type="ECO:0000259" key="8">
    <source>
        <dbReference type="PROSITE" id="PS50850"/>
    </source>
</evidence>
<accession>A0ABQ1W8K4</accession>
<feature type="transmembrane region" description="Helical" evidence="7">
    <location>
        <begin position="145"/>
        <end position="166"/>
    </location>
</feature>
<keyword evidence="2" id="KW-0813">Transport</keyword>
<sequence>MKNNMKSSLWINHNFMFIWFGNILYNFGFQIYIISLPLFINHSTGSALAMSTIRAIDILPSILAGIFGGVIIDRVNRKKMMILTTLIQFLVLLSIIALVFMNEVEVWQLYILVFFLSLGGYTFWSSHTSALPQILTKEQLMDANSIISLTSTLITMIAPGFAGFIIASYSYITSLSIFLFCLLGVLVFTLFVKIPDQRVNSHKERNSFWNDLKEGFYVLYSEKYIMTPTIAILIKNFANSLIIGIILFYAANGLGANEKQIGLIFSIAALGGLISSLVTPRLRKFLPRGKIFLHSILIDVIGMIGVTLSSNWWMMAISFFIRSSGVTMSNIVYSTIRQEVTPNHLLGRVAGTSSMLMKLTMPLGLLVSGIWAEFLPIKYLFVIATVVIATLYLALRKHSFVKVN</sequence>
<evidence type="ECO:0000256" key="7">
    <source>
        <dbReference type="SAM" id="Phobius"/>
    </source>
</evidence>
<dbReference type="EMBL" id="BMIW01000074">
    <property type="protein sequence ID" value="GGG20435.1"/>
    <property type="molecule type" value="Genomic_DNA"/>
</dbReference>
<feature type="transmembrane region" description="Helical" evidence="7">
    <location>
        <begin position="230"/>
        <end position="249"/>
    </location>
</feature>
<comment type="caution">
    <text evidence="9">The sequence shown here is derived from an EMBL/GenBank/DDBJ whole genome shotgun (WGS) entry which is preliminary data.</text>
</comment>
<dbReference type="PROSITE" id="PS50850">
    <property type="entry name" value="MFS"/>
    <property type="match status" value="2"/>
</dbReference>
<evidence type="ECO:0000313" key="9">
    <source>
        <dbReference type="EMBL" id="GGG20435.1"/>
    </source>
</evidence>
<keyword evidence="5 7" id="KW-1133">Transmembrane helix</keyword>
<organism evidence="9 10">
    <name type="scientific">Paenibacillus aceti</name>
    <dbReference type="NCBI Taxonomy" id="1820010"/>
    <lineage>
        <taxon>Bacteria</taxon>
        <taxon>Bacillati</taxon>
        <taxon>Bacillota</taxon>
        <taxon>Bacilli</taxon>
        <taxon>Bacillales</taxon>
        <taxon>Paenibacillaceae</taxon>
        <taxon>Paenibacillus</taxon>
    </lineage>
</organism>
<feature type="transmembrane region" description="Helical" evidence="7">
    <location>
        <begin position="261"/>
        <end position="279"/>
    </location>
</feature>
<protein>
    <submittedName>
        <fullName evidence="9">MFS transporter</fullName>
    </submittedName>
</protein>
<evidence type="ECO:0000256" key="6">
    <source>
        <dbReference type="ARBA" id="ARBA00023136"/>
    </source>
</evidence>
<dbReference type="InterPro" id="IPR036259">
    <property type="entry name" value="MFS_trans_sf"/>
</dbReference>
<feature type="transmembrane region" description="Helical" evidence="7">
    <location>
        <begin position="291"/>
        <end position="308"/>
    </location>
</feature>
<keyword evidence="4 7" id="KW-0812">Transmembrane</keyword>
<feature type="transmembrane region" description="Helical" evidence="7">
    <location>
        <begin position="377"/>
        <end position="395"/>
    </location>
</feature>
<keyword evidence="6 7" id="KW-0472">Membrane</keyword>
<dbReference type="Proteomes" id="UP000608420">
    <property type="component" value="Unassembled WGS sequence"/>
</dbReference>
<dbReference type="InterPro" id="IPR010290">
    <property type="entry name" value="TM_effector"/>
</dbReference>
<dbReference type="RefSeq" id="WP_120464986.1">
    <property type="nucleotide sequence ID" value="NZ_KZ987724.1"/>
</dbReference>
<comment type="subcellular location">
    <subcellularLocation>
        <location evidence="1">Cell membrane</location>
        <topology evidence="1">Multi-pass membrane protein</topology>
    </subcellularLocation>
</comment>
<feature type="transmembrane region" description="Helical" evidence="7">
    <location>
        <begin position="172"/>
        <end position="192"/>
    </location>
</feature>
<evidence type="ECO:0000256" key="3">
    <source>
        <dbReference type="ARBA" id="ARBA00022475"/>
    </source>
</evidence>
<evidence type="ECO:0000256" key="5">
    <source>
        <dbReference type="ARBA" id="ARBA00022989"/>
    </source>
</evidence>
<dbReference type="Pfam" id="PF05977">
    <property type="entry name" value="MFS_3"/>
    <property type="match status" value="1"/>
</dbReference>
<dbReference type="CDD" id="cd06173">
    <property type="entry name" value="MFS_MefA_like"/>
    <property type="match status" value="1"/>
</dbReference>
<reference evidence="10" key="1">
    <citation type="journal article" date="2019" name="Int. J. Syst. Evol. Microbiol.">
        <title>The Global Catalogue of Microorganisms (GCM) 10K type strain sequencing project: providing services to taxonomists for standard genome sequencing and annotation.</title>
        <authorList>
            <consortium name="The Broad Institute Genomics Platform"/>
            <consortium name="The Broad Institute Genome Sequencing Center for Infectious Disease"/>
            <person name="Wu L."/>
            <person name="Ma J."/>
        </authorList>
    </citation>
    <scope>NUCLEOTIDE SEQUENCE [LARGE SCALE GENOMIC DNA]</scope>
    <source>
        <strain evidence="10">CGMCC 1.15420</strain>
    </source>
</reference>
<evidence type="ECO:0000256" key="2">
    <source>
        <dbReference type="ARBA" id="ARBA00022448"/>
    </source>
</evidence>
<dbReference type="PANTHER" id="PTHR23513">
    <property type="entry name" value="INTEGRAL MEMBRANE EFFLUX PROTEIN-RELATED"/>
    <property type="match status" value="1"/>
</dbReference>
<name>A0ABQ1W8K4_9BACL</name>
<feature type="domain" description="Major facilitator superfamily (MFS) profile" evidence="8">
    <location>
        <begin position="224"/>
        <end position="404"/>
    </location>
</feature>
<dbReference type="InterPro" id="IPR020846">
    <property type="entry name" value="MFS_dom"/>
</dbReference>
<proteinExistence type="predicted"/>
<dbReference type="PANTHER" id="PTHR23513:SF6">
    <property type="entry name" value="MAJOR FACILITATOR SUPERFAMILY ASSOCIATED DOMAIN-CONTAINING PROTEIN"/>
    <property type="match status" value="1"/>
</dbReference>
<evidence type="ECO:0000256" key="4">
    <source>
        <dbReference type="ARBA" id="ARBA00022692"/>
    </source>
</evidence>
<keyword evidence="10" id="KW-1185">Reference proteome</keyword>
<keyword evidence="3" id="KW-1003">Cell membrane</keyword>